<evidence type="ECO:0000313" key="1">
    <source>
        <dbReference type="EMBL" id="KAK9026156.1"/>
    </source>
</evidence>
<dbReference type="PANTHER" id="PTHR17985">
    <property type="entry name" value="SER/THR-RICH PROTEIN T10 IN DGCR REGION"/>
    <property type="match status" value="1"/>
</dbReference>
<comment type="caution">
    <text evidence="1">The sequence shown here is derived from an EMBL/GenBank/DDBJ whole genome shotgun (WGS) entry which is preliminary data.</text>
</comment>
<dbReference type="InterPro" id="IPR008551">
    <property type="entry name" value="TANGO2"/>
</dbReference>
<dbReference type="Pfam" id="PF05742">
    <property type="entry name" value="TANGO2"/>
    <property type="match status" value="1"/>
</dbReference>
<dbReference type="Proteomes" id="UP001396334">
    <property type="component" value="Unassembled WGS sequence"/>
</dbReference>
<accession>A0ABR2SLN6</accession>
<dbReference type="EMBL" id="JBBPBN010000013">
    <property type="protein sequence ID" value="KAK9026156.1"/>
    <property type="molecule type" value="Genomic_DNA"/>
</dbReference>
<gene>
    <name evidence="1" type="ORF">V6N11_039002</name>
</gene>
<keyword evidence="2" id="KW-1185">Reference proteome</keyword>
<organism evidence="1 2">
    <name type="scientific">Hibiscus sabdariffa</name>
    <name type="common">roselle</name>
    <dbReference type="NCBI Taxonomy" id="183260"/>
    <lineage>
        <taxon>Eukaryota</taxon>
        <taxon>Viridiplantae</taxon>
        <taxon>Streptophyta</taxon>
        <taxon>Embryophyta</taxon>
        <taxon>Tracheophyta</taxon>
        <taxon>Spermatophyta</taxon>
        <taxon>Magnoliopsida</taxon>
        <taxon>eudicotyledons</taxon>
        <taxon>Gunneridae</taxon>
        <taxon>Pentapetalae</taxon>
        <taxon>rosids</taxon>
        <taxon>malvids</taxon>
        <taxon>Malvales</taxon>
        <taxon>Malvaceae</taxon>
        <taxon>Malvoideae</taxon>
        <taxon>Hibiscus</taxon>
    </lineage>
</organism>
<proteinExistence type="predicted"/>
<dbReference type="PANTHER" id="PTHR17985:SF8">
    <property type="entry name" value="TRANSPORT AND GOLGI ORGANIZATION PROTEIN 2 HOMOLOG"/>
    <property type="match status" value="1"/>
</dbReference>
<sequence length="137" mass="15625">MCIAAFIWQTHPRYPLLLLHNRDEYHNRPTKALAWWDVDGCEILGGRDEVAGGTWLACSRQGRVAFLTNAWELHHLHNANTRGDLPLVFLKKLLSLIKSTVSPMEFAQQVAADAHRYNGFNLVVADIVGNYWKINDE</sequence>
<name>A0ABR2SLN6_9ROSI</name>
<protein>
    <submittedName>
        <fullName evidence="1">Uncharacterized protein</fullName>
    </submittedName>
</protein>
<evidence type="ECO:0000313" key="2">
    <source>
        <dbReference type="Proteomes" id="UP001396334"/>
    </source>
</evidence>
<reference evidence="1 2" key="1">
    <citation type="journal article" date="2024" name="G3 (Bethesda)">
        <title>Genome assembly of Hibiscus sabdariffa L. provides insights into metabolisms of medicinal natural products.</title>
        <authorList>
            <person name="Kim T."/>
        </authorList>
    </citation>
    <scope>NUCLEOTIDE SEQUENCE [LARGE SCALE GENOMIC DNA]</scope>
    <source>
        <strain evidence="1">TK-2024</strain>
        <tissue evidence="1">Old leaves</tissue>
    </source>
</reference>